<dbReference type="Pfam" id="PF01610">
    <property type="entry name" value="DDE_Tnp_ISL3"/>
    <property type="match status" value="1"/>
</dbReference>
<protein>
    <submittedName>
        <fullName evidence="4">Transposase</fullName>
    </submittedName>
</protein>
<gene>
    <name evidence="4" type="ORF">CD30_19820</name>
</gene>
<reference evidence="4 5" key="1">
    <citation type="submission" date="2014-02" db="EMBL/GenBank/DDBJ databases">
        <title>Draft genome sequence of Lysinibacillus massiliensis CCUG 49529.</title>
        <authorList>
            <person name="Zhang F."/>
            <person name="Wang G."/>
            <person name="Zhang L."/>
        </authorList>
    </citation>
    <scope>NUCLEOTIDE SEQUENCE [LARGE SCALE GENOMIC DNA]</scope>
    <source>
        <strain evidence="4 5">CCUG 49529</strain>
    </source>
</reference>
<sequence length="303" mass="34943">MSYSNSIKSLIDIQDLNITFDEDCVKQGTYKGTACKYITGTLSYNPTHCPKCGIENKNFTVFKNGTQLSRITLPLTGVNPTYLLLRKQRFMCKECNTSFTAKTPIVERNCYISKNVKVQVMVKSAEAQSLKSIAKDCSISPTTVQRVIDEAAIHFKPHHTKLPKHLSFDEFKYAKGAMAFEYINVLNGDILDILNRRDNFAIKNHFIANYSLTDRRNVETVTIDMNAGYVSVIKELFPKAKIIIDRFHLVQLINRSMNKCRISVMNQLRTSDNEDMKKYRRLKRYWKLILKKKSALSSVEYKY</sequence>
<name>A0A0A3I3A9_9BACL</name>
<evidence type="ECO:0000259" key="3">
    <source>
        <dbReference type="Pfam" id="PF14690"/>
    </source>
</evidence>
<dbReference type="PANTHER" id="PTHR33498:SF1">
    <property type="entry name" value="TRANSPOSASE FOR INSERTION SEQUENCE ELEMENT IS1557"/>
    <property type="match status" value="1"/>
</dbReference>
<dbReference type="eggNOG" id="COG3464">
    <property type="taxonomic scope" value="Bacteria"/>
</dbReference>
<dbReference type="InterPro" id="IPR029261">
    <property type="entry name" value="Transposase_Znf"/>
</dbReference>
<proteinExistence type="predicted"/>
<keyword evidence="5" id="KW-1185">Reference proteome</keyword>
<dbReference type="InterPro" id="IPR047951">
    <property type="entry name" value="Transpos_ISL3"/>
</dbReference>
<feature type="non-terminal residue" evidence="4">
    <location>
        <position position="303"/>
    </location>
</feature>
<evidence type="ECO:0000259" key="1">
    <source>
        <dbReference type="Pfam" id="PF01610"/>
    </source>
</evidence>
<dbReference type="NCBIfam" id="NF033550">
    <property type="entry name" value="transpos_ISL3"/>
    <property type="match status" value="1"/>
</dbReference>
<evidence type="ECO:0000313" key="5">
    <source>
        <dbReference type="Proteomes" id="UP000030595"/>
    </source>
</evidence>
<feature type="domain" description="Transposase IS204/IS1001/IS1096/IS1165 zinc-finger" evidence="3">
    <location>
        <begin position="46"/>
        <end position="95"/>
    </location>
</feature>
<dbReference type="Pfam" id="PF13542">
    <property type="entry name" value="HTH_Tnp_ISL3"/>
    <property type="match status" value="1"/>
</dbReference>
<feature type="domain" description="Transposase IS204/IS1001/IS1096/IS1165 helix-turn-helix" evidence="2">
    <location>
        <begin position="102"/>
        <end position="151"/>
    </location>
</feature>
<dbReference type="RefSeq" id="WP_036180819.1">
    <property type="nucleotide sequence ID" value="NZ_AVCZ01000116.1"/>
</dbReference>
<evidence type="ECO:0000313" key="4">
    <source>
        <dbReference type="EMBL" id="KGR79266.1"/>
    </source>
</evidence>
<feature type="domain" description="Transposase IS204/IS1001/IS1096/IS1165 DDE" evidence="1">
    <location>
        <begin position="166"/>
        <end position="301"/>
    </location>
</feature>
<comment type="caution">
    <text evidence="4">The sequence shown here is derived from an EMBL/GenBank/DDBJ whole genome shotgun (WGS) entry which is preliminary data.</text>
</comment>
<dbReference type="InterPro" id="IPR032877">
    <property type="entry name" value="Transposase_HTH"/>
</dbReference>
<dbReference type="InterPro" id="IPR002560">
    <property type="entry name" value="Transposase_DDE"/>
</dbReference>
<evidence type="ECO:0000259" key="2">
    <source>
        <dbReference type="Pfam" id="PF13542"/>
    </source>
</evidence>
<dbReference type="Pfam" id="PF14690">
    <property type="entry name" value="Zn_ribbon_ISL3"/>
    <property type="match status" value="1"/>
</dbReference>
<dbReference type="EMBL" id="JPVQ01000116">
    <property type="protein sequence ID" value="KGR79266.1"/>
    <property type="molecule type" value="Genomic_DNA"/>
</dbReference>
<accession>A0A0A3I3A9</accession>
<dbReference type="Proteomes" id="UP000030595">
    <property type="component" value="Unassembled WGS sequence"/>
</dbReference>
<dbReference type="AlphaFoldDB" id="A0A0A3I3A9"/>
<organism evidence="4 5">
    <name type="scientific">Ureibacillus massiliensis 4400831 = CIP 108448 = CCUG 49529</name>
    <dbReference type="NCBI Taxonomy" id="1211035"/>
    <lineage>
        <taxon>Bacteria</taxon>
        <taxon>Bacillati</taxon>
        <taxon>Bacillota</taxon>
        <taxon>Bacilli</taxon>
        <taxon>Bacillales</taxon>
        <taxon>Caryophanaceae</taxon>
        <taxon>Ureibacillus</taxon>
    </lineage>
</organism>
<dbReference type="PANTHER" id="PTHR33498">
    <property type="entry name" value="TRANSPOSASE FOR INSERTION SEQUENCE ELEMENT IS1557"/>
    <property type="match status" value="1"/>
</dbReference>